<keyword evidence="3" id="KW-1185">Reference proteome</keyword>
<accession>A0A0V1FPR1</accession>
<reference evidence="2 3" key="1">
    <citation type="submission" date="2015-01" db="EMBL/GenBank/DDBJ databases">
        <title>Evolution of Trichinella species and genotypes.</title>
        <authorList>
            <person name="Korhonen P.K."/>
            <person name="Edoardo P."/>
            <person name="Giuseppe L.R."/>
            <person name="Gasser R.B."/>
        </authorList>
    </citation>
    <scope>NUCLEOTIDE SEQUENCE [LARGE SCALE GENOMIC DNA]</scope>
    <source>
        <strain evidence="2">ISS470</strain>
    </source>
</reference>
<dbReference type="SUPFAM" id="SSF53098">
    <property type="entry name" value="Ribonuclease H-like"/>
    <property type="match status" value="1"/>
</dbReference>
<dbReference type="InterPro" id="IPR012337">
    <property type="entry name" value="RNaseH-like_sf"/>
</dbReference>
<dbReference type="GO" id="GO:0003676">
    <property type="term" value="F:nucleic acid binding"/>
    <property type="evidence" value="ECO:0007669"/>
    <property type="project" value="InterPro"/>
</dbReference>
<evidence type="ECO:0000256" key="1">
    <source>
        <dbReference type="SAM" id="MobiDB-lite"/>
    </source>
</evidence>
<dbReference type="Gene3D" id="3.30.420.10">
    <property type="entry name" value="Ribonuclease H-like superfamily/Ribonuclease H"/>
    <property type="match status" value="1"/>
</dbReference>
<comment type="caution">
    <text evidence="2">The sequence shown here is derived from an EMBL/GenBank/DDBJ whole genome shotgun (WGS) entry which is preliminary data.</text>
</comment>
<evidence type="ECO:0008006" key="4">
    <source>
        <dbReference type="Google" id="ProtNLM"/>
    </source>
</evidence>
<dbReference type="AlphaFoldDB" id="A0A0V1FPR1"/>
<evidence type="ECO:0000313" key="2">
    <source>
        <dbReference type="EMBL" id="KRY87954.1"/>
    </source>
</evidence>
<proteinExistence type="predicted"/>
<dbReference type="Proteomes" id="UP000054995">
    <property type="component" value="Unassembled WGS sequence"/>
</dbReference>
<evidence type="ECO:0000313" key="3">
    <source>
        <dbReference type="Proteomes" id="UP000054995"/>
    </source>
</evidence>
<dbReference type="OrthoDB" id="10047254at2759"/>
<feature type="region of interest" description="Disordered" evidence="1">
    <location>
        <begin position="195"/>
        <end position="217"/>
    </location>
</feature>
<sequence>MRLQRRLSRENCGCNGFHGQAAATEMREKRLKQHHTGEAGLGTQHRKDYFNKWTSAFPFANLTATTVTEVLVEKHIAYFGAFDSLHSDQGRPFEASITLEMCRLFGIRQESTGVAPAIVTLGRELRLPLMFRSGTCLRRKKGLPDYNREPREGIDHVHELTYRVLHHERKRRTLVVAVEGLPGLGWFRMKRYPARETTEQPAERGRPFRAGTNGQEEHQPLRLTCLSVSDVT</sequence>
<dbReference type="EMBL" id="JYDT01000048">
    <property type="protein sequence ID" value="KRY87954.1"/>
    <property type="molecule type" value="Genomic_DNA"/>
</dbReference>
<protein>
    <recommendedName>
        <fullName evidence="4">Integrase catalytic domain-containing protein</fullName>
    </recommendedName>
</protein>
<feature type="compositionally biased region" description="Basic and acidic residues" evidence="1">
    <location>
        <begin position="195"/>
        <end position="206"/>
    </location>
</feature>
<gene>
    <name evidence="2" type="ORF">T4D_15446</name>
</gene>
<dbReference type="InterPro" id="IPR036397">
    <property type="entry name" value="RNaseH_sf"/>
</dbReference>
<name>A0A0V1FPR1_TRIPS</name>
<organism evidence="2 3">
    <name type="scientific">Trichinella pseudospiralis</name>
    <name type="common">Parasitic roundworm</name>
    <dbReference type="NCBI Taxonomy" id="6337"/>
    <lineage>
        <taxon>Eukaryota</taxon>
        <taxon>Metazoa</taxon>
        <taxon>Ecdysozoa</taxon>
        <taxon>Nematoda</taxon>
        <taxon>Enoplea</taxon>
        <taxon>Dorylaimia</taxon>
        <taxon>Trichinellida</taxon>
        <taxon>Trichinellidae</taxon>
        <taxon>Trichinella</taxon>
    </lineage>
</organism>